<dbReference type="Gene3D" id="3.30.70.1290">
    <property type="entry name" value="Transposase IS200-like"/>
    <property type="match status" value="1"/>
</dbReference>
<dbReference type="Proteomes" id="UP000178461">
    <property type="component" value="Unassembled WGS sequence"/>
</dbReference>
<dbReference type="PANTHER" id="PTHR34322:SF2">
    <property type="entry name" value="TRANSPOSASE IS200-LIKE DOMAIN-CONTAINING PROTEIN"/>
    <property type="match status" value="1"/>
</dbReference>
<dbReference type="InterPro" id="IPR036515">
    <property type="entry name" value="Transposase_17_sf"/>
</dbReference>
<evidence type="ECO:0000313" key="3">
    <source>
        <dbReference type="Proteomes" id="UP000178461"/>
    </source>
</evidence>
<dbReference type="SMART" id="SM01321">
    <property type="entry name" value="Y1_Tnp"/>
    <property type="match status" value="1"/>
</dbReference>
<name>A0A1F6B0C8_9BACT</name>
<protein>
    <recommendedName>
        <fullName evidence="1">Transposase IS200-like domain-containing protein</fullName>
    </recommendedName>
</protein>
<evidence type="ECO:0000259" key="1">
    <source>
        <dbReference type="SMART" id="SM01321"/>
    </source>
</evidence>
<dbReference type="SUPFAM" id="SSF143422">
    <property type="entry name" value="Transposase IS200-like"/>
    <property type="match status" value="1"/>
</dbReference>
<evidence type="ECO:0000313" key="2">
    <source>
        <dbReference type="EMBL" id="OGG30192.1"/>
    </source>
</evidence>
<accession>A0A1F6B0C8</accession>
<sequence length="254" mass="29388">MPLRRPDYIEQGVYHVYNRGVARLPIFLHADDYNDFRDILTYLLKGIPSKKDAILPVPKDKPYLPVTYKADPLSNGLFRSSVDLIAYCLMPNHFHLLFQVKKVEVKVEKPAGRIASFQALPELVRRLCITYGHKFNSRYRRTGAVYQGRFRVKPVPNDSNLLQVARYIHLNPVVAGLVKKPEQWPNSDYHDYVLSGRIASFQITNSNLLLSYFRTKRVGYREFVEAPINEIESEILGKYFTDQNEKLEGSHPSM</sequence>
<feature type="domain" description="Transposase IS200-like" evidence="1">
    <location>
        <begin position="9"/>
        <end position="171"/>
    </location>
</feature>
<organism evidence="2 3">
    <name type="scientific">Candidatus Gottesmanbacteria bacterium RIFCSPLOWO2_01_FULL_46_21</name>
    <dbReference type="NCBI Taxonomy" id="1798393"/>
    <lineage>
        <taxon>Bacteria</taxon>
        <taxon>Candidatus Gottesmaniibacteriota</taxon>
    </lineage>
</organism>
<reference evidence="2 3" key="1">
    <citation type="journal article" date="2016" name="Nat. Commun.">
        <title>Thousands of microbial genomes shed light on interconnected biogeochemical processes in an aquifer system.</title>
        <authorList>
            <person name="Anantharaman K."/>
            <person name="Brown C.T."/>
            <person name="Hug L.A."/>
            <person name="Sharon I."/>
            <person name="Castelle C.J."/>
            <person name="Probst A.J."/>
            <person name="Thomas B.C."/>
            <person name="Singh A."/>
            <person name="Wilkins M.J."/>
            <person name="Karaoz U."/>
            <person name="Brodie E.L."/>
            <person name="Williams K.H."/>
            <person name="Hubbard S.S."/>
            <person name="Banfield J.F."/>
        </authorList>
    </citation>
    <scope>NUCLEOTIDE SEQUENCE [LARGE SCALE GENOMIC DNA]</scope>
</reference>
<comment type="caution">
    <text evidence="2">The sequence shown here is derived from an EMBL/GenBank/DDBJ whole genome shotgun (WGS) entry which is preliminary data.</text>
</comment>
<dbReference type="GO" id="GO:0003677">
    <property type="term" value="F:DNA binding"/>
    <property type="evidence" value="ECO:0007669"/>
    <property type="project" value="InterPro"/>
</dbReference>
<dbReference type="GO" id="GO:0006313">
    <property type="term" value="P:DNA transposition"/>
    <property type="evidence" value="ECO:0007669"/>
    <property type="project" value="InterPro"/>
</dbReference>
<proteinExistence type="predicted"/>
<dbReference type="InterPro" id="IPR002686">
    <property type="entry name" value="Transposase_17"/>
</dbReference>
<dbReference type="PANTHER" id="PTHR34322">
    <property type="entry name" value="TRANSPOSASE, Y1_TNP DOMAIN-CONTAINING"/>
    <property type="match status" value="1"/>
</dbReference>
<dbReference type="AlphaFoldDB" id="A0A1F6B0C8"/>
<dbReference type="EMBL" id="MFJW01000006">
    <property type="protein sequence ID" value="OGG30192.1"/>
    <property type="molecule type" value="Genomic_DNA"/>
</dbReference>
<dbReference type="GO" id="GO:0004803">
    <property type="term" value="F:transposase activity"/>
    <property type="evidence" value="ECO:0007669"/>
    <property type="project" value="InterPro"/>
</dbReference>
<gene>
    <name evidence="2" type="ORF">A2971_04030</name>
</gene>